<comment type="caution">
    <text evidence="10">The sequence shown here is derived from an EMBL/GenBank/DDBJ whole genome shotgun (WGS) entry which is preliminary data.</text>
</comment>
<keyword evidence="2 7" id="KW-0813">Transport</keyword>
<dbReference type="EMBL" id="BSDP01000001">
    <property type="protein sequence ID" value="GLI26381.1"/>
    <property type="molecule type" value="Genomic_DNA"/>
</dbReference>
<gene>
    <name evidence="10" type="primary">amyC</name>
    <name evidence="10" type="ORF">ARHIZOSPH14_06230</name>
</gene>
<reference evidence="10" key="1">
    <citation type="submission" date="2022-12" db="EMBL/GenBank/DDBJ databases">
        <title>Reference genome sequencing for broad-spectrum identification of bacterial and archaeal isolates by mass spectrometry.</title>
        <authorList>
            <person name="Sekiguchi Y."/>
            <person name="Tourlousse D.M."/>
        </authorList>
    </citation>
    <scope>NUCLEOTIDE SEQUENCE</scope>
    <source>
        <strain evidence="10">14</strain>
    </source>
</reference>
<dbReference type="InterPro" id="IPR035906">
    <property type="entry name" value="MetI-like_sf"/>
</dbReference>
<evidence type="ECO:0000313" key="10">
    <source>
        <dbReference type="EMBL" id="GLI26381.1"/>
    </source>
</evidence>
<proteinExistence type="inferred from homology"/>
<feature type="compositionally biased region" description="Polar residues" evidence="8">
    <location>
        <begin position="1"/>
        <end position="10"/>
    </location>
</feature>
<dbReference type="GO" id="GO:0055085">
    <property type="term" value="P:transmembrane transport"/>
    <property type="evidence" value="ECO:0007669"/>
    <property type="project" value="InterPro"/>
</dbReference>
<keyword evidence="3" id="KW-1003">Cell membrane</keyword>
<dbReference type="Proteomes" id="UP001144396">
    <property type="component" value="Unassembled WGS sequence"/>
</dbReference>
<keyword evidence="11" id="KW-1185">Reference proteome</keyword>
<accession>A0A9W6CPF4</accession>
<protein>
    <submittedName>
        <fullName evidence="10">ABC transporter permease protein AmyC</fullName>
    </submittedName>
</protein>
<dbReference type="PROSITE" id="PS50928">
    <property type="entry name" value="ABC_TM1"/>
    <property type="match status" value="1"/>
</dbReference>
<sequence>MSATRAITTAESREAQASARPAGPRRHRSFARIAQPIATILAVVLLLGVPFWLVISTAGKNQAEALNPNLAPPTEWQLFQNFAEVFTDGRMVLAFLGSLLVMVPSVLGVLILGSMAAWILGRRSSRMLAVIYALAISGIVLPPAVVTIVLLLRQLGLAGTPVGMIGVYMGMYLSTVIFFVTGFVRTIPHELEEAARVDGAGPVKVFVRIILPLLMPVLATATILICLYIWNDVFYALFVVGGRLDTLPLNLFQVASAGLYLQNWHLIFAYIILMSLPLLLVFVFAQRKIISGITSGAVK</sequence>
<evidence type="ECO:0000259" key="9">
    <source>
        <dbReference type="PROSITE" id="PS50928"/>
    </source>
</evidence>
<evidence type="ECO:0000256" key="6">
    <source>
        <dbReference type="ARBA" id="ARBA00023136"/>
    </source>
</evidence>
<dbReference type="PANTHER" id="PTHR43744">
    <property type="entry name" value="ABC TRANSPORTER PERMEASE PROTEIN MG189-RELATED-RELATED"/>
    <property type="match status" value="1"/>
</dbReference>
<feature type="transmembrane region" description="Helical" evidence="7">
    <location>
        <begin position="205"/>
        <end position="230"/>
    </location>
</feature>
<dbReference type="CDD" id="cd06261">
    <property type="entry name" value="TM_PBP2"/>
    <property type="match status" value="1"/>
</dbReference>
<comment type="similarity">
    <text evidence="7">Belongs to the binding-protein-dependent transport system permease family.</text>
</comment>
<evidence type="ECO:0000313" key="11">
    <source>
        <dbReference type="Proteomes" id="UP001144396"/>
    </source>
</evidence>
<feature type="transmembrane region" description="Helical" evidence="7">
    <location>
        <begin position="127"/>
        <end position="152"/>
    </location>
</feature>
<dbReference type="Pfam" id="PF00528">
    <property type="entry name" value="BPD_transp_1"/>
    <property type="match status" value="1"/>
</dbReference>
<feature type="domain" description="ABC transmembrane type-1" evidence="9">
    <location>
        <begin position="95"/>
        <end position="285"/>
    </location>
</feature>
<evidence type="ECO:0000256" key="4">
    <source>
        <dbReference type="ARBA" id="ARBA00022692"/>
    </source>
</evidence>
<dbReference type="AlphaFoldDB" id="A0A9W6CPF4"/>
<evidence type="ECO:0000256" key="2">
    <source>
        <dbReference type="ARBA" id="ARBA00022448"/>
    </source>
</evidence>
<dbReference type="RefSeq" id="WP_281882379.1">
    <property type="nucleotide sequence ID" value="NZ_BSDP01000001.1"/>
</dbReference>
<evidence type="ECO:0000256" key="1">
    <source>
        <dbReference type="ARBA" id="ARBA00004651"/>
    </source>
</evidence>
<name>A0A9W6CPF4_9MICO</name>
<feature type="transmembrane region" description="Helical" evidence="7">
    <location>
        <begin position="92"/>
        <end position="120"/>
    </location>
</feature>
<evidence type="ECO:0000256" key="3">
    <source>
        <dbReference type="ARBA" id="ARBA00022475"/>
    </source>
</evidence>
<keyword evidence="5 7" id="KW-1133">Transmembrane helix</keyword>
<dbReference type="Gene3D" id="1.10.3720.10">
    <property type="entry name" value="MetI-like"/>
    <property type="match status" value="1"/>
</dbReference>
<dbReference type="PANTHER" id="PTHR43744:SF3">
    <property type="entry name" value="LACTOSE TRANSPORT SYSTEM PERMEASE PROTEIN LACG"/>
    <property type="match status" value="1"/>
</dbReference>
<feature type="transmembrane region" description="Helical" evidence="7">
    <location>
        <begin position="33"/>
        <end position="55"/>
    </location>
</feature>
<evidence type="ECO:0000256" key="5">
    <source>
        <dbReference type="ARBA" id="ARBA00022989"/>
    </source>
</evidence>
<feature type="region of interest" description="Disordered" evidence="8">
    <location>
        <begin position="1"/>
        <end position="23"/>
    </location>
</feature>
<keyword evidence="6 7" id="KW-0472">Membrane</keyword>
<feature type="transmembrane region" description="Helical" evidence="7">
    <location>
        <begin position="164"/>
        <end position="184"/>
    </location>
</feature>
<organism evidence="10 11">
    <name type="scientific">Agromyces rhizosphaerae</name>
    <dbReference type="NCBI Taxonomy" id="88374"/>
    <lineage>
        <taxon>Bacteria</taxon>
        <taxon>Bacillati</taxon>
        <taxon>Actinomycetota</taxon>
        <taxon>Actinomycetes</taxon>
        <taxon>Micrococcales</taxon>
        <taxon>Microbacteriaceae</taxon>
        <taxon>Agromyces</taxon>
    </lineage>
</organism>
<dbReference type="SUPFAM" id="SSF161098">
    <property type="entry name" value="MetI-like"/>
    <property type="match status" value="1"/>
</dbReference>
<dbReference type="InterPro" id="IPR000515">
    <property type="entry name" value="MetI-like"/>
</dbReference>
<feature type="transmembrane region" description="Helical" evidence="7">
    <location>
        <begin position="264"/>
        <end position="285"/>
    </location>
</feature>
<dbReference type="GO" id="GO:0005886">
    <property type="term" value="C:plasma membrane"/>
    <property type="evidence" value="ECO:0007669"/>
    <property type="project" value="UniProtKB-SubCell"/>
</dbReference>
<keyword evidence="4 7" id="KW-0812">Transmembrane</keyword>
<comment type="subcellular location">
    <subcellularLocation>
        <location evidence="1 7">Cell membrane</location>
        <topology evidence="1 7">Multi-pass membrane protein</topology>
    </subcellularLocation>
</comment>
<evidence type="ECO:0000256" key="7">
    <source>
        <dbReference type="RuleBase" id="RU363032"/>
    </source>
</evidence>
<evidence type="ECO:0000256" key="8">
    <source>
        <dbReference type="SAM" id="MobiDB-lite"/>
    </source>
</evidence>